<dbReference type="Pfam" id="PF04851">
    <property type="entry name" value="ResIII"/>
    <property type="match status" value="1"/>
</dbReference>
<dbReference type="OrthoDB" id="9804145at2"/>
<dbReference type="SMART" id="SM00487">
    <property type="entry name" value="DEXDc"/>
    <property type="match status" value="1"/>
</dbReference>
<dbReference type="Proteomes" id="UP000005709">
    <property type="component" value="Unassembled WGS sequence"/>
</dbReference>
<sequence>MKILTDKLILAEILKERNLSAEADALNLSDFSKFKLTDYQQSAVKSALKILEFYYASHQIRGSDSANLHSSNNQSKFSEREILLKNYRKFGANLNTHEINRASFWMATGSGKTIVMIKLIWAISRLIKFDILPKKPILLLAPTEQILSQFKERINEFNRYQNEQIYARDLKDFESANSGLNLYDTTLFIARSDLLESTENTSKKDAGKRLNYANFKNENGWYILLDEAHKGDSTDSVRKGYINELASGKKDEFPRGFILNFSATFTDGIDLKTCAFNYNLQKFNDQGYGKNIAIFENKLNLDDLEQILQSFIIFTSIKISNRRISRRLSDALYHAPLIIAVSDKVNTQDAGIKRYFEAICKVLTNDVDIPKIVENLVQILNQLEFVFGGEKIGDEFIKIVKNVDAKTMREELFYSQGISSLEACIIKGNDKEVAFKSKNAGKPFMLLNIGDTKGWKKEYLNELGVQSEIDVDSGFFAHINERNSPINIMLGSKVFSEGWDSNRVNLISFINIGSRSAKKYVTQTIGRGVRIEPFKNERRRLQYTSNFAALEFDEKERLKELASGPETLFVFASDPKAIEAILSELEQFKTGEILKGFKKSQTIKPLLLPQYEDEACESKPYVISRPDYKNLNKFINSYDLDVLLLSSELKSPDLGLSTINKTLKKDEKFIKISGATEKFQNPKFTLCEIDKFHKFKNKKLKGFKEVENEISHFTKFSTTFDKDEISKINEAILNLLKSKSEDELIDELESKKITSREFANLIKQNKKDCKILGFKLDANLARHYYNPLVIDADNKAQIVYAISEKSEIEFLEDLKTGLNALDGFEWNFCKIVQNVDEIYVPYFDEEEQIWRKFYPDFIFWLKQDEIYEIVFVDPKGLKHGEGARFKANGFEMIFGSKNLEFNDNKIIVKLAYYNKDPHIPQGLEKYVFSSINEIFKTERKI</sequence>
<dbReference type="RefSeq" id="WP_005872767.1">
    <property type="nucleotide sequence ID" value="NZ_ACYG01000030.1"/>
</dbReference>
<feature type="domain" description="Helicase ATP-binding" evidence="1">
    <location>
        <begin position="93"/>
        <end position="283"/>
    </location>
</feature>
<dbReference type="AlphaFoldDB" id="C8PKG3"/>
<dbReference type="InterPro" id="IPR050742">
    <property type="entry name" value="Helicase_Restrict-Modif_Enz"/>
</dbReference>
<dbReference type="InterPro" id="IPR006935">
    <property type="entry name" value="Helicase/UvrB_N"/>
</dbReference>
<name>C8PKG3_9BACT</name>
<evidence type="ECO:0000313" key="2">
    <source>
        <dbReference type="EMBL" id="EEV16572.1"/>
    </source>
</evidence>
<dbReference type="InterPro" id="IPR014001">
    <property type="entry name" value="Helicase_ATP-bd"/>
</dbReference>
<evidence type="ECO:0000313" key="3">
    <source>
        <dbReference type="Proteomes" id="UP000005709"/>
    </source>
</evidence>
<dbReference type="PANTHER" id="PTHR47396:SF1">
    <property type="entry name" value="ATP-DEPENDENT HELICASE IRC3-RELATED"/>
    <property type="match status" value="1"/>
</dbReference>
<accession>C8PKG3</accession>
<gene>
    <name evidence="2" type="ORF">CAMGR0001_0184</name>
</gene>
<dbReference type="InterPro" id="IPR027417">
    <property type="entry name" value="P-loop_NTPase"/>
</dbReference>
<dbReference type="eggNOG" id="COG1061">
    <property type="taxonomic scope" value="Bacteria"/>
</dbReference>
<organism evidence="2 3">
    <name type="scientific">Campylobacter gracilis RM3268</name>
    <dbReference type="NCBI Taxonomy" id="553220"/>
    <lineage>
        <taxon>Bacteria</taxon>
        <taxon>Pseudomonadati</taxon>
        <taxon>Campylobacterota</taxon>
        <taxon>Epsilonproteobacteria</taxon>
        <taxon>Campylobacterales</taxon>
        <taxon>Campylobacteraceae</taxon>
        <taxon>Campylobacter</taxon>
    </lineage>
</organism>
<dbReference type="SUPFAM" id="SSF52540">
    <property type="entry name" value="P-loop containing nucleoside triphosphate hydrolases"/>
    <property type="match status" value="2"/>
</dbReference>
<dbReference type="GO" id="GO:0005524">
    <property type="term" value="F:ATP binding"/>
    <property type="evidence" value="ECO:0007669"/>
    <property type="project" value="InterPro"/>
</dbReference>
<reference evidence="2 3" key="1">
    <citation type="submission" date="2009-07" db="EMBL/GenBank/DDBJ databases">
        <authorList>
            <person name="Madupu R."/>
            <person name="Sebastian Y."/>
            <person name="Durkin A.S."/>
            <person name="Torralba M."/>
            <person name="Methe B."/>
            <person name="Sutton G.G."/>
            <person name="Strausberg R.L."/>
            <person name="Nelson K.E."/>
        </authorList>
    </citation>
    <scope>NUCLEOTIDE SEQUENCE [LARGE SCALE GENOMIC DNA]</scope>
    <source>
        <strain evidence="2 3">RM3268</strain>
    </source>
</reference>
<dbReference type="GO" id="GO:0016787">
    <property type="term" value="F:hydrolase activity"/>
    <property type="evidence" value="ECO:0007669"/>
    <property type="project" value="InterPro"/>
</dbReference>
<dbReference type="EMBL" id="ACYG01000030">
    <property type="protein sequence ID" value="EEV16572.1"/>
    <property type="molecule type" value="Genomic_DNA"/>
</dbReference>
<dbReference type="GO" id="GO:0005829">
    <property type="term" value="C:cytosol"/>
    <property type="evidence" value="ECO:0007669"/>
    <property type="project" value="TreeGrafter"/>
</dbReference>
<comment type="caution">
    <text evidence="2">The sequence shown here is derived from an EMBL/GenBank/DDBJ whole genome shotgun (WGS) entry which is preliminary data.</text>
</comment>
<dbReference type="GO" id="GO:0003677">
    <property type="term" value="F:DNA binding"/>
    <property type="evidence" value="ECO:0007669"/>
    <property type="project" value="InterPro"/>
</dbReference>
<protein>
    <submittedName>
        <fullName evidence="2">Type III restriction enzyme, res subunit</fullName>
    </submittedName>
</protein>
<evidence type="ECO:0000259" key="1">
    <source>
        <dbReference type="PROSITE" id="PS51192"/>
    </source>
</evidence>
<dbReference type="Gene3D" id="3.40.50.300">
    <property type="entry name" value="P-loop containing nucleotide triphosphate hydrolases"/>
    <property type="match status" value="1"/>
</dbReference>
<dbReference type="PANTHER" id="PTHR47396">
    <property type="entry name" value="TYPE I RESTRICTION ENZYME ECOKI R PROTEIN"/>
    <property type="match status" value="1"/>
</dbReference>
<keyword evidence="3" id="KW-1185">Reference proteome</keyword>
<dbReference type="STRING" id="824.CGRAC_2119"/>
<dbReference type="PROSITE" id="PS51192">
    <property type="entry name" value="HELICASE_ATP_BIND_1"/>
    <property type="match status" value="1"/>
</dbReference>
<proteinExistence type="predicted"/>